<gene>
    <name evidence="3" type="ORF">Megvenef_01234</name>
</gene>
<dbReference type="Proteomes" id="UP001291687">
    <property type="component" value="Unassembled WGS sequence"/>
</dbReference>
<organism evidence="3 4">
    <name type="scientific">Candidatus Megaera venefica</name>
    <dbReference type="NCBI Taxonomy" id="2055910"/>
    <lineage>
        <taxon>Bacteria</taxon>
        <taxon>Pseudomonadati</taxon>
        <taxon>Pseudomonadota</taxon>
        <taxon>Alphaproteobacteria</taxon>
        <taxon>Rickettsiales</taxon>
        <taxon>Rickettsiaceae</taxon>
        <taxon>Candidatus Megaera</taxon>
    </lineage>
</organism>
<name>A0ABU5NDL9_9RICK</name>
<protein>
    <submittedName>
        <fullName evidence="3">Group II intron reverse transcriptase/maturase N-terminal domain protein</fullName>
    </submittedName>
</protein>
<keyword evidence="3" id="KW-0695">RNA-directed DNA polymerase</keyword>
<evidence type="ECO:0000313" key="4">
    <source>
        <dbReference type="Proteomes" id="UP001291687"/>
    </source>
</evidence>
<dbReference type="CDD" id="cd01651">
    <property type="entry name" value="RT_G2_intron"/>
    <property type="match status" value="1"/>
</dbReference>
<keyword evidence="4" id="KW-1185">Reference proteome</keyword>
<sequence length="200" mass="23076">MFEIIEADVLHCTEGSMKDDAMVSHHSLYRGLSPRHGMRWSLRKLGRSSMFSEEYVGTSQNRRELTNDIEEVGLTDSTQSIGKLCTRGSGQQWGAWLSTIIDNVNHYWLQRCLEEKIVDRNLLWLVRRFLKAGVVEDGKQLATDVGTPQGGVISPLLANIYLHYVLDLWFKKEIKSQAKEHIDLIRYCDDCVPRIQRRKL</sequence>
<keyword evidence="3" id="KW-0808">Transferase</keyword>
<dbReference type="Pfam" id="PF00078">
    <property type="entry name" value="RVT_1"/>
    <property type="match status" value="1"/>
</dbReference>
<dbReference type="InterPro" id="IPR000477">
    <property type="entry name" value="RT_dom"/>
</dbReference>
<dbReference type="EMBL" id="JARJFB010000102">
    <property type="protein sequence ID" value="MEA0971259.1"/>
    <property type="molecule type" value="Genomic_DNA"/>
</dbReference>
<evidence type="ECO:0000313" key="3">
    <source>
        <dbReference type="EMBL" id="MEA0971259.1"/>
    </source>
</evidence>
<feature type="domain" description="Reverse transcriptase" evidence="2">
    <location>
        <begin position="1"/>
        <end position="200"/>
    </location>
</feature>
<dbReference type="RefSeq" id="WP_322777163.1">
    <property type="nucleotide sequence ID" value="NZ_JARJFB010000102.1"/>
</dbReference>
<dbReference type="PANTHER" id="PTHR34047:SF8">
    <property type="entry name" value="PROTEIN YKFC"/>
    <property type="match status" value="1"/>
</dbReference>
<dbReference type="GO" id="GO:0003964">
    <property type="term" value="F:RNA-directed DNA polymerase activity"/>
    <property type="evidence" value="ECO:0007669"/>
    <property type="project" value="UniProtKB-KW"/>
</dbReference>
<dbReference type="InterPro" id="IPR051083">
    <property type="entry name" value="GrpII_Intron_Splice-Mob/Def"/>
</dbReference>
<dbReference type="PROSITE" id="PS50878">
    <property type="entry name" value="RT_POL"/>
    <property type="match status" value="1"/>
</dbReference>
<proteinExistence type="inferred from homology"/>
<comment type="similarity">
    <text evidence="1">Belongs to the bacterial reverse transcriptase family.</text>
</comment>
<evidence type="ECO:0000259" key="2">
    <source>
        <dbReference type="PROSITE" id="PS50878"/>
    </source>
</evidence>
<reference evidence="3 4" key="1">
    <citation type="submission" date="2023-03" db="EMBL/GenBank/DDBJ databases">
        <title>Host association and intracellularity evolved multiple times independently in the Rickettsiales.</title>
        <authorList>
            <person name="Castelli M."/>
            <person name="Nardi T."/>
            <person name="Gammuto L."/>
            <person name="Bellinzona G."/>
            <person name="Sabaneyeva E."/>
            <person name="Potekhin A."/>
            <person name="Serra V."/>
            <person name="Petroni G."/>
            <person name="Sassera D."/>
        </authorList>
    </citation>
    <scope>NUCLEOTIDE SEQUENCE [LARGE SCALE GENOMIC DNA]</scope>
    <source>
        <strain evidence="3 4">Sr 2-6</strain>
    </source>
</reference>
<accession>A0ABU5NDL9</accession>
<evidence type="ECO:0000256" key="1">
    <source>
        <dbReference type="ARBA" id="ARBA00034120"/>
    </source>
</evidence>
<keyword evidence="3" id="KW-0548">Nucleotidyltransferase</keyword>
<dbReference type="SUPFAM" id="SSF56672">
    <property type="entry name" value="DNA/RNA polymerases"/>
    <property type="match status" value="1"/>
</dbReference>
<dbReference type="PANTHER" id="PTHR34047">
    <property type="entry name" value="NUCLEAR INTRON MATURASE 1, MITOCHONDRIAL-RELATED"/>
    <property type="match status" value="1"/>
</dbReference>
<comment type="caution">
    <text evidence="3">The sequence shown here is derived from an EMBL/GenBank/DDBJ whole genome shotgun (WGS) entry which is preliminary data.</text>
</comment>
<dbReference type="InterPro" id="IPR043502">
    <property type="entry name" value="DNA/RNA_pol_sf"/>
</dbReference>